<accession>A0A2C9L723</accession>
<evidence type="ECO:0000256" key="4">
    <source>
        <dbReference type="ARBA" id="ARBA00022968"/>
    </source>
</evidence>
<comment type="similarity">
    <text evidence="2 9">Belongs to the ITM2 family.</text>
</comment>
<evidence type="ECO:0000256" key="2">
    <source>
        <dbReference type="ARBA" id="ARBA00006794"/>
    </source>
</evidence>
<dbReference type="InterPro" id="IPR040145">
    <property type="entry name" value="ITM2"/>
</dbReference>
<evidence type="ECO:0000259" key="11">
    <source>
        <dbReference type="PROSITE" id="PS50869"/>
    </source>
</evidence>
<dbReference type="GO" id="GO:0005794">
    <property type="term" value="C:Golgi apparatus"/>
    <property type="evidence" value="ECO:0007669"/>
    <property type="project" value="TreeGrafter"/>
</dbReference>
<keyword evidence="14" id="KW-1185">Reference proteome</keyword>
<dbReference type="PROSITE" id="PS50869">
    <property type="entry name" value="BRICHOS"/>
    <property type="match status" value="1"/>
</dbReference>
<dbReference type="STRING" id="6526.A0A2C9L723"/>
<feature type="region of interest" description="Disordered" evidence="10">
    <location>
        <begin position="1"/>
        <end position="29"/>
    </location>
</feature>
<dbReference type="EnsemblMetazoa" id="BGLB027798-RA">
    <property type="protein sequence ID" value="BGLB027798-PA"/>
    <property type="gene ID" value="BGLB027798"/>
</dbReference>
<organism evidence="12 13">
    <name type="scientific">Biomphalaria glabrata</name>
    <name type="common">Bloodfluke planorb</name>
    <name type="synonym">Freshwater snail</name>
    <dbReference type="NCBI Taxonomy" id="6526"/>
    <lineage>
        <taxon>Eukaryota</taxon>
        <taxon>Metazoa</taxon>
        <taxon>Spiralia</taxon>
        <taxon>Lophotrochozoa</taxon>
        <taxon>Mollusca</taxon>
        <taxon>Gastropoda</taxon>
        <taxon>Heterobranchia</taxon>
        <taxon>Euthyneura</taxon>
        <taxon>Panpulmonata</taxon>
        <taxon>Hygrophila</taxon>
        <taxon>Lymnaeoidea</taxon>
        <taxon>Planorbidae</taxon>
        <taxon>Biomphalaria</taxon>
    </lineage>
</organism>
<dbReference type="SMART" id="SM01039">
    <property type="entry name" value="BRICHOS"/>
    <property type="match status" value="1"/>
</dbReference>
<dbReference type="Pfam" id="PF04089">
    <property type="entry name" value="BRICHOS"/>
    <property type="match status" value="1"/>
</dbReference>
<dbReference type="VEuPathDB" id="VectorBase:BGLAX_049226"/>
<dbReference type="KEGG" id="bgt:106055706"/>
<keyword evidence="9" id="KW-1003">Cell membrane</keyword>
<keyword evidence="8" id="KW-0325">Glycoprotein</keyword>
<dbReference type="InterPro" id="IPR007084">
    <property type="entry name" value="BRICHOS_dom"/>
</dbReference>
<evidence type="ECO:0000256" key="3">
    <source>
        <dbReference type="ARBA" id="ARBA00022692"/>
    </source>
</evidence>
<dbReference type="GO" id="GO:0042985">
    <property type="term" value="P:negative regulation of amyloid precursor protein biosynthetic process"/>
    <property type="evidence" value="ECO:0007669"/>
    <property type="project" value="TreeGrafter"/>
</dbReference>
<feature type="transmembrane region" description="Helical" evidence="9">
    <location>
        <begin position="56"/>
        <end position="81"/>
    </location>
</feature>
<keyword evidence="3 9" id="KW-0812">Transmembrane</keyword>
<reference evidence="12" key="1">
    <citation type="submission" date="2020-05" db="UniProtKB">
        <authorList>
            <consortium name="EnsemblMetazoa"/>
        </authorList>
    </citation>
    <scope>IDENTIFICATION</scope>
    <source>
        <strain evidence="12">BB02</strain>
    </source>
</reference>
<dbReference type="RefSeq" id="XP_013067550.1">
    <property type="nucleotide sequence ID" value="XM_013212096.2"/>
</dbReference>
<evidence type="ECO:0000256" key="9">
    <source>
        <dbReference type="RuleBase" id="RU367061"/>
    </source>
</evidence>
<evidence type="ECO:0000313" key="14">
    <source>
        <dbReference type="Proteomes" id="UP001165740"/>
    </source>
</evidence>
<evidence type="ECO:0000256" key="5">
    <source>
        <dbReference type="ARBA" id="ARBA00022989"/>
    </source>
</evidence>
<keyword evidence="4 9" id="KW-0735">Signal-anchor</keyword>
<evidence type="ECO:0000313" key="12">
    <source>
        <dbReference type="EnsemblMetazoa" id="BGLB027798-PA"/>
    </source>
</evidence>
<dbReference type="VEuPathDB" id="VectorBase:BGLB027798"/>
<feature type="domain" description="BRICHOS" evidence="11">
    <location>
        <begin position="129"/>
        <end position="224"/>
    </location>
</feature>
<evidence type="ECO:0000256" key="8">
    <source>
        <dbReference type="ARBA" id="ARBA00023180"/>
    </source>
</evidence>
<dbReference type="PANTHER" id="PTHR10962:SF1">
    <property type="entry name" value="INTEGRAL MEMBRANE PROTEIN 2"/>
    <property type="match status" value="1"/>
</dbReference>
<protein>
    <recommendedName>
        <fullName evidence="9">Integral membrane protein 2</fullName>
    </recommendedName>
</protein>
<dbReference type="PANTHER" id="PTHR10962">
    <property type="entry name" value="INTEGRAL TRANSMEMBRANE PROTEIN 2"/>
    <property type="match status" value="1"/>
</dbReference>
<comment type="subcellular location">
    <subcellularLocation>
        <location evidence="1 9">Membrane</location>
        <topology evidence="1 9">Single-pass type II membrane protein</topology>
    </subcellularLocation>
</comment>
<evidence type="ECO:0000313" key="13">
    <source>
        <dbReference type="Proteomes" id="UP000076420"/>
    </source>
</evidence>
<gene>
    <name evidence="12" type="primary">106055706</name>
    <name evidence="15" type="synonym">LOC106055706</name>
</gene>
<reference evidence="15" key="2">
    <citation type="submission" date="2025-04" db="UniProtKB">
        <authorList>
            <consortium name="RefSeq"/>
        </authorList>
    </citation>
    <scope>IDENTIFICATION</scope>
</reference>
<keyword evidence="6 9" id="KW-0472">Membrane</keyword>
<keyword evidence="5 9" id="KW-1133">Transmembrane helix</keyword>
<evidence type="ECO:0000256" key="6">
    <source>
        <dbReference type="ARBA" id="ARBA00023136"/>
    </source>
</evidence>
<dbReference type="AlphaFoldDB" id="A0A2C9L723"/>
<proteinExistence type="inferred from homology"/>
<dbReference type="Proteomes" id="UP001165740">
    <property type="component" value="Chromosome 15"/>
</dbReference>
<dbReference type="GO" id="GO:0005886">
    <property type="term" value="C:plasma membrane"/>
    <property type="evidence" value="ECO:0007669"/>
    <property type="project" value="UniProtKB-UniRule"/>
</dbReference>
<evidence type="ECO:0000256" key="10">
    <source>
        <dbReference type="SAM" id="MobiDB-lite"/>
    </source>
</evidence>
<evidence type="ECO:0000256" key="1">
    <source>
        <dbReference type="ARBA" id="ARBA00004606"/>
    </source>
</evidence>
<dbReference type="GO" id="GO:0070062">
    <property type="term" value="C:extracellular exosome"/>
    <property type="evidence" value="ECO:0007669"/>
    <property type="project" value="TreeGrafter"/>
</dbReference>
<dbReference type="Proteomes" id="UP000076420">
    <property type="component" value="Unassembled WGS sequence"/>
</dbReference>
<dbReference type="OrthoDB" id="9982095at2759"/>
<keyword evidence="7" id="KW-1015">Disulfide bond</keyword>
<feature type="compositionally biased region" description="Basic and acidic residues" evidence="10">
    <location>
        <begin position="9"/>
        <end position="18"/>
    </location>
</feature>
<dbReference type="GeneID" id="106055706"/>
<sequence length="275" mass="31503">MTIYTPSQVEKKPEKGSTEPEVVTEPLTSFKDEEDGVDMSARPPLVNYFQKRRRTFCIHLLLTIFILVILACGAIGAVVFYRHLNKKVYTGVCGNFYIGGDDTLNEPQKFVQEEVKVTGQLEELQVPRFEEVKPNVVLHDFYRNYTTIVDAESHNCYVMKLNRSLIAPPKDLIDLMEKLMGGYYQTKAKVIRENYRPVLPAVNDPIIFGSDINSRCYKYNTYRLEKYVPGVVKRSIKEITEDISTYAVLSHNLDNPILMKVVVHEIKETLVDQAA</sequence>
<dbReference type="GO" id="GO:0001540">
    <property type="term" value="F:amyloid-beta binding"/>
    <property type="evidence" value="ECO:0007669"/>
    <property type="project" value="TreeGrafter"/>
</dbReference>
<evidence type="ECO:0000313" key="15">
    <source>
        <dbReference type="RefSeq" id="XP_013067550.1"/>
    </source>
</evidence>
<name>A0A2C9L723_BIOGL</name>
<evidence type="ECO:0000256" key="7">
    <source>
        <dbReference type="ARBA" id="ARBA00023157"/>
    </source>
</evidence>
<dbReference type="OMA" id="YFAFQQD"/>